<proteinExistence type="predicted"/>
<dbReference type="Gene3D" id="3.30.160.60">
    <property type="entry name" value="Classic Zinc Finger"/>
    <property type="match status" value="1"/>
</dbReference>
<reference evidence="4 5" key="1">
    <citation type="submission" date="2015-07" db="EMBL/GenBank/DDBJ databases">
        <authorList>
            <person name="Noorani M."/>
        </authorList>
    </citation>
    <scope>NUCLEOTIDE SEQUENCE [LARGE SCALE GENOMIC DNA]</scope>
    <source>
        <strain evidence="4">BBA 69670</strain>
    </source>
</reference>
<protein>
    <recommendedName>
        <fullName evidence="3">C2H2-type domain-containing protein</fullName>
    </recommendedName>
</protein>
<keyword evidence="1" id="KW-0479">Metal-binding</keyword>
<dbReference type="EMBL" id="CYGV01001487">
    <property type="protein sequence ID" value="CUA74736.1"/>
    <property type="molecule type" value="Genomic_DNA"/>
</dbReference>
<feature type="region of interest" description="Disordered" evidence="2">
    <location>
        <begin position="162"/>
        <end position="215"/>
    </location>
</feature>
<organism evidence="4 5">
    <name type="scientific">Rhizoctonia solani</name>
    <dbReference type="NCBI Taxonomy" id="456999"/>
    <lineage>
        <taxon>Eukaryota</taxon>
        <taxon>Fungi</taxon>
        <taxon>Dikarya</taxon>
        <taxon>Basidiomycota</taxon>
        <taxon>Agaricomycotina</taxon>
        <taxon>Agaricomycetes</taxon>
        <taxon>Cantharellales</taxon>
        <taxon>Ceratobasidiaceae</taxon>
        <taxon>Rhizoctonia</taxon>
    </lineage>
</organism>
<keyword evidence="5" id="KW-1185">Reference proteome</keyword>
<dbReference type="SUPFAM" id="SSF57667">
    <property type="entry name" value="beta-beta-alpha zinc fingers"/>
    <property type="match status" value="1"/>
</dbReference>
<dbReference type="Pfam" id="PF12874">
    <property type="entry name" value="zf-met"/>
    <property type="match status" value="1"/>
</dbReference>
<keyword evidence="1" id="KW-0862">Zinc</keyword>
<name>A0A0K6G8D7_9AGAM</name>
<dbReference type="GO" id="GO:0008270">
    <property type="term" value="F:zinc ion binding"/>
    <property type="evidence" value="ECO:0007669"/>
    <property type="project" value="UniProtKB-KW"/>
</dbReference>
<dbReference type="Proteomes" id="UP000044841">
    <property type="component" value="Unassembled WGS sequence"/>
</dbReference>
<evidence type="ECO:0000256" key="2">
    <source>
        <dbReference type="SAM" id="MobiDB-lite"/>
    </source>
</evidence>
<gene>
    <name evidence="4" type="ORF">RSOLAG22IIIB_11451</name>
</gene>
<sequence>MISEHTLNSDDLSAPSFYIDGVAYWATIYTDGLLRQGVEGTLEPVPIWRDDEPFSNLDTVFDPFEFTIPSMFSSDPTTFEPEIIPHQYLHHSSGPLSSAAQALNKDYQLNGAKRIVPFPSDTKTFQPAQELYERSKDSLRSLESCIELPIVGTVLGAETRMAKPTIGHPSQISNGDRTSPKAKNEVLNPSNTQPLQQTLQGPNLPWSPHSTTKSPVAATVTHDPLVGVSPSFADAQFDPLSGIQTVARWHQDVAKAQKDAETARSVKKTAKESKRHCSICNKMFRRPSSLEDHLNVHYGNKRKHSLGVRIGINLTHEC</sequence>
<evidence type="ECO:0000259" key="3">
    <source>
        <dbReference type="PROSITE" id="PS50157"/>
    </source>
</evidence>
<keyword evidence="1" id="KW-0863">Zinc-finger</keyword>
<dbReference type="AlphaFoldDB" id="A0A0K6G8D7"/>
<accession>A0A0K6G8D7</accession>
<dbReference type="InterPro" id="IPR036236">
    <property type="entry name" value="Znf_C2H2_sf"/>
</dbReference>
<evidence type="ECO:0000313" key="5">
    <source>
        <dbReference type="Proteomes" id="UP000044841"/>
    </source>
</evidence>
<evidence type="ECO:0000313" key="4">
    <source>
        <dbReference type="EMBL" id="CUA74736.1"/>
    </source>
</evidence>
<dbReference type="PROSITE" id="PS50157">
    <property type="entry name" value="ZINC_FINGER_C2H2_2"/>
    <property type="match status" value="1"/>
</dbReference>
<feature type="compositionally biased region" description="Polar residues" evidence="2">
    <location>
        <begin position="187"/>
        <end position="201"/>
    </location>
</feature>
<dbReference type="PROSITE" id="PS00028">
    <property type="entry name" value="ZINC_FINGER_C2H2_1"/>
    <property type="match status" value="1"/>
</dbReference>
<dbReference type="InterPro" id="IPR013087">
    <property type="entry name" value="Znf_C2H2_type"/>
</dbReference>
<evidence type="ECO:0000256" key="1">
    <source>
        <dbReference type="PROSITE-ProRule" id="PRU00042"/>
    </source>
</evidence>
<feature type="compositionally biased region" description="Polar residues" evidence="2">
    <location>
        <begin position="168"/>
        <end position="177"/>
    </location>
</feature>
<feature type="domain" description="C2H2-type" evidence="3">
    <location>
        <begin position="275"/>
        <end position="302"/>
    </location>
</feature>